<accession>A0AAE0RZY2</accession>
<evidence type="ECO:0000256" key="14">
    <source>
        <dbReference type="ARBA" id="ARBA00042842"/>
    </source>
</evidence>
<dbReference type="EMBL" id="JAEAOA010001427">
    <property type="protein sequence ID" value="KAK3582593.1"/>
    <property type="molecule type" value="Genomic_DNA"/>
</dbReference>
<reference evidence="17" key="3">
    <citation type="submission" date="2023-05" db="EMBL/GenBank/DDBJ databases">
        <authorList>
            <person name="Smith C.H."/>
        </authorList>
    </citation>
    <scope>NUCLEOTIDE SEQUENCE</scope>
    <source>
        <strain evidence="17">CHS0354</strain>
        <tissue evidence="17">Mantle</tissue>
    </source>
</reference>
<dbReference type="GO" id="GO:0051301">
    <property type="term" value="P:cell division"/>
    <property type="evidence" value="ECO:0007669"/>
    <property type="project" value="UniProtKB-KW"/>
</dbReference>
<evidence type="ECO:0000256" key="8">
    <source>
        <dbReference type="ARBA" id="ARBA00023306"/>
    </source>
</evidence>
<dbReference type="GO" id="GO:0008360">
    <property type="term" value="P:regulation of cell shape"/>
    <property type="evidence" value="ECO:0007669"/>
    <property type="project" value="UniProtKB-KW"/>
</dbReference>
<evidence type="ECO:0000256" key="12">
    <source>
        <dbReference type="ARBA" id="ARBA00039754"/>
    </source>
</evidence>
<dbReference type="InterPro" id="IPR032774">
    <property type="entry name" value="WG_beta_rep"/>
</dbReference>
<dbReference type="Gene3D" id="3.65.10.10">
    <property type="entry name" value="Enolpyruvate transferase domain"/>
    <property type="match status" value="2"/>
</dbReference>
<name>A0AAE0RZY2_9BIVA</name>
<keyword evidence="3" id="KW-0963">Cytoplasm</keyword>
<evidence type="ECO:0000256" key="11">
    <source>
        <dbReference type="ARBA" id="ARBA00039108"/>
    </source>
</evidence>
<evidence type="ECO:0000256" key="9">
    <source>
        <dbReference type="ARBA" id="ARBA00023316"/>
    </source>
</evidence>
<dbReference type="GO" id="GO:0019277">
    <property type="term" value="P:UDP-N-acetylgalactosamine biosynthetic process"/>
    <property type="evidence" value="ECO:0007669"/>
    <property type="project" value="InterPro"/>
</dbReference>
<sequence>MRASIYILGPLLGRFGEAKISFPGGCAFGPRPIDLHLEAMKSLGASIEIEEGYILARAKKGGRLNGGKFELKQISVGATGNMLMAAVLAKGGSLIKGAALEPEISTLINMLIKMGAKIKSTRKGGSAEIEVEGVHELVGVEETNTSDRIEAATLLAATAITGGKVSLTNVNIAELKAVIKNFKQAGCTMSVLPNLIRLESSNELFPVNVVAKPYPNFPTDMQAQWTALMTQSRGVSVIKDTVYLERFKHIPELNRLGAEITMNKNSAIVKGKKKLKGASVMSTDLRASACLVIAGLVASGKTEVLRAQGVLYPIKDGKKWGFMNGDGVFVVDYIYEDVGHFREGMARVKLEGCWGFIDHTGTEVIMPMYSMAYDFENGRALVSYGSGRTAVLINKDGNVVNNSLTKTDEFTEGLQRVEDGGRWGYRDQTGVMIIPYKYEWAGKFSDGLAPVKVFNTYGYIDKLGNIAIQPLFEYAGSFRNGLAPVTLGDRFGVINKSGSFVVSPQYDAISELVNGFFRIRQSKHWGYMNQLGYVKIPPQYNRVKDFENNLAPVFVGDDVIGKWGYVNHEGDLVIAPLFDDAKEFQDGVAEVTTKGLMGYINTNGTFLWLEVLSDEFVKP</sequence>
<keyword evidence="6" id="KW-0133">Cell shape</keyword>
<feature type="domain" description="Enolpyruvate transferase" evidence="16">
    <location>
        <begin position="1"/>
        <end position="307"/>
    </location>
</feature>
<dbReference type="SUPFAM" id="SSF55205">
    <property type="entry name" value="EPT/RTPC-like"/>
    <property type="match status" value="1"/>
</dbReference>
<keyword evidence="18" id="KW-1185">Reference proteome</keyword>
<comment type="caution">
    <text evidence="17">The sequence shown here is derived from an EMBL/GenBank/DDBJ whole genome shotgun (WGS) entry which is preliminary data.</text>
</comment>
<dbReference type="PANTHER" id="PTHR43783">
    <property type="entry name" value="UDP-N-ACETYLGLUCOSAMINE 1-CARBOXYVINYLTRANSFERASE"/>
    <property type="match status" value="1"/>
</dbReference>
<reference evidence="17" key="1">
    <citation type="journal article" date="2021" name="Genome Biol. Evol.">
        <title>A High-Quality Reference Genome for a Parasitic Bivalve with Doubly Uniparental Inheritance (Bivalvia: Unionida).</title>
        <authorList>
            <person name="Smith C.H."/>
        </authorList>
    </citation>
    <scope>NUCLEOTIDE SEQUENCE</scope>
    <source>
        <strain evidence="17">CHS0354</strain>
    </source>
</reference>
<dbReference type="GO" id="GO:0008760">
    <property type="term" value="F:UDP-N-acetylglucosamine 1-carboxyvinyltransferase activity"/>
    <property type="evidence" value="ECO:0007669"/>
    <property type="project" value="UniProtKB-EC"/>
</dbReference>
<dbReference type="GO" id="GO:0071555">
    <property type="term" value="P:cell wall organization"/>
    <property type="evidence" value="ECO:0007669"/>
    <property type="project" value="UniProtKB-KW"/>
</dbReference>
<dbReference type="InterPro" id="IPR013792">
    <property type="entry name" value="RNA3'P_cycl/enolpyr_Trfase_a/b"/>
</dbReference>
<gene>
    <name evidence="17" type="ORF">CHS0354_024147</name>
</gene>
<dbReference type="Pfam" id="PF14903">
    <property type="entry name" value="WG_beta_rep"/>
    <property type="match status" value="7"/>
</dbReference>
<proteinExistence type="inferred from homology"/>
<dbReference type="Pfam" id="PF00275">
    <property type="entry name" value="EPSP_synthase"/>
    <property type="match status" value="1"/>
</dbReference>
<keyword evidence="4" id="KW-0132">Cell division</keyword>
<evidence type="ECO:0000313" key="18">
    <source>
        <dbReference type="Proteomes" id="UP001195483"/>
    </source>
</evidence>
<comment type="similarity">
    <text evidence="10">Belongs to the EPSP synthase family. MurA subfamily.</text>
</comment>
<evidence type="ECO:0000256" key="7">
    <source>
        <dbReference type="ARBA" id="ARBA00022984"/>
    </source>
</evidence>
<evidence type="ECO:0000256" key="5">
    <source>
        <dbReference type="ARBA" id="ARBA00022679"/>
    </source>
</evidence>
<keyword evidence="9" id="KW-0961">Cell wall biogenesis/degradation</keyword>
<evidence type="ECO:0000259" key="16">
    <source>
        <dbReference type="Pfam" id="PF00275"/>
    </source>
</evidence>
<evidence type="ECO:0000256" key="10">
    <source>
        <dbReference type="ARBA" id="ARBA00038367"/>
    </source>
</evidence>
<protein>
    <recommendedName>
        <fullName evidence="12">UDP-N-acetylglucosamine 1-carboxyvinyltransferase</fullName>
        <ecNumber evidence="11">2.5.1.7</ecNumber>
    </recommendedName>
    <alternativeName>
        <fullName evidence="13">Enoylpyruvate transferase</fullName>
    </alternativeName>
    <alternativeName>
        <fullName evidence="14">UDP-N-acetylglucosamine enolpyruvyl transferase</fullName>
    </alternativeName>
</protein>
<dbReference type="AlphaFoldDB" id="A0AAE0RZY2"/>
<dbReference type="SUPFAM" id="SSF69360">
    <property type="entry name" value="Cell wall binding repeat"/>
    <property type="match status" value="2"/>
</dbReference>
<evidence type="ECO:0000313" key="17">
    <source>
        <dbReference type="EMBL" id="KAK3582593.1"/>
    </source>
</evidence>
<dbReference type="EC" id="2.5.1.7" evidence="11"/>
<comment type="pathway">
    <text evidence="2">Cell wall biogenesis; peptidoglycan biosynthesis.</text>
</comment>
<dbReference type="NCBIfam" id="NF006873">
    <property type="entry name" value="PRK09369.1"/>
    <property type="match status" value="1"/>
</dbReference>
<dbReference type="InterPro" id="IPR050068">
    <property type="entry name" value="MurA_subfamily"/>
</dbReference>
<dbReference type="GO" id="GO:0005737">
    <property type="term" value="C:cytoplasm"/>
    <property type="evidence" value="ECO:0007669"/>
    <property type="project" value="UniProtKB-SubCell"/>
</dbReference>
<evidence type="ECO:0000256" key="1">
    <source>
        <dbReference type="ARBA" id="ARBA00004496"/>
    </source>
</evidence>
<evidence type="ECO:0000256" key="4">
    <source>
        <dbReference type="ARBA" id="ARBA00022618"/>
    </source>
</evidence>
<evidence type="ECO:0000256" key="2">
    <source>
        <dbReference type="ARBA" id="ARBA00004752"/>
    </source>
</evidence>
<dbReference type="InterPro" id="IPR001986">
    <property type="entry name" value="Enolpyruvate_Tfrase_dom"/>
</dbReference>
<dbReference type="Proteomes" id="UP001195483">
    <property type="component" value="Unassembled WGS sequence"/>
</dbReference>
<keyword evidence="5" id="KW-0808">Transferase</keyword>
<comment type="catalytic activity">
    <reaction evidence="15">
        <text>phosphoenolpyruvate + UDP-N-acetyl-alpha-D-glucosamine = UDP-N-acetyl-3-O-(1-carboxyvinyl)-alpha-D-glucosamine + phosphate</text>
        <dbReference type="Rhea" id="RHEA:18681"/>
        <dbReference type="ChEBI" id="CHEBI:43474"/>
        <dbReference type="ChEBI" id="CHEBI:57705"/>
        <dbReference type="ChEBI" id="CHEBI:58702"/>
        <dbReference type="ChEBI" id="CHEBI:68483"/>
        <dbReference type="EC" id="2.5.1.7"/>
    </reaction>
</comment>
<dbReference type="InterPro" id="IPR036968">
    <property type="entry name" value="Enolpyruvate_Tfrase_sf"/>
</dbReference>
<evidence type="ECO:0000256" key="6">
    <source>
        <dbReference type="ARBA" id="ARBA00022960"/>
    </source>
</evidence>
<evidence type="ECO:0000256" key="15">
    <source>
        <dbReference type="ARBA" id="ARBA00047527"/>
    </source>
</evidence>
<keyword evidence="7" id="KW-0573">Peptidoglycan synthesis</keyword>
<dbReference type="InterPro" id="IPR005750">
    <property type="entry name" value="UDP_GlcNAc_COvinyl_MurA"/>
</dbReference>
<comment type="subcellular location">
    <subcellularLocation>
        <location evidence="1">Cytoplasm</location>
    </subcellularLocation>
</comment>
<keyword evidence="8" id="KW-0131">Cell cycle</keyword>
<dbReference type="PANTHER" id="PTHR43783:SF1">
    <property type="entry name" value="UDP-N-ACETYLGLUCOSAMINE 1-CARBOXYVINYLTRANSFERASE"/>
    <property type="match status" value="1"/>
</dbReference>
<dbReference type="CDD" id="cd01555">
    <property type="entry name" value="UdpNAET"/>
    <property type="match status" value="1"/>
</dbReference>
<evidence type="ECO:0000256" key="13">
    <source>
        <dbReference type="ARBA" id="ARBA00042443"/>
    </source>
</evidence>
<organism evidence="17 18">
    <name type="scientific">Potamilus streckersoni</name>
    <dbReference type="NCBI Taxonomy" id="2493646"/>
    <lineage>
        <taxon>Eukaryota</taxon>
        <taxon>Metazoa</taxon>
        <taxon>Spiralia</taxon>
        <taxon>Lophotrochozoa</taxon>
        <taxon>Mollusca</taxon>
        <taxon>Bivalvia</taxon>
        <taxon>Autobranchia</taxon>
        <taxon>Heteroconchia</taxon>
        <taxon>Palaeoheterodonta</taxon>
        <taxon>Unionida</taxon>
        <taxon>Unionoidea</taxon>
        <taxon>Unionidae</taxon>
        <taxon>Ambleminae</taxon>
        <taxon>Lampsilini</taxon>
        <taxon>Potamilus</taxon>
    </lineage>
</organism>
<evidence type="ECO:0000256" key="3">
    <source>
        <dbReference type="ARBA" id="ARBA00022490"/>
    </source>
</evidence>
<reference evidence="17" key="2">
    <citation type="journal article" date="2021" name="Genome Biol. Evol.">
        <title>Developing a high-quality reference genome for a parasitic bivalve with doubly uniparental inheritance (Bivalvia: Unionida).</title>
        <authorList>
            <person name="Smith C.H."/>
        </authorList>
    </citation>
    <scope>NUCLEOTIDE SEQUENCE</scope>
    <source>
        <strain evidence="17">CHS0354</strain>
        <tissue evidence="17">Mantle</tissue>
    </source>
</reference>